<evidence type="ECO:0000256" key="1">
    <source>
        <dbReference type="SAM" id="MobiDB-lite"/>
    </source>
</evidence>
<feature type="transmembrane region" description="Helical" evidence="2">
    <location>
        <begin position="177"/>
        <end position="196"/>
    </location>
</feature>
<dbReference type="Proteomes" id="UP000246991">
    <property type="component" value="Unassembled WGS sequence"/>
</dbReference>
<gene>
    <name evidence="3" type="ORF">C7212DRAFT_342381</name>
</gene>
<feature type="transmembrane region" description="Helical" evidence="2">
    <location>
        <begin position="474"/>
        <end position="495"/>
    </location>
</feature>
<accession>A0A317SUA8</accession>
<evidence type="ECO:0000313" key="4">
    <source>
        <dbReference type="Proteomes" id="UP000246991"/>
    </source>
</evidence>
<dbReference type="EMBL" id="PYWC01000018">
    <property type="protein sequence ID" value="PWW77962.1"/>
    <property type="molecule type" value="Genomic_DNA"/>
</dbReference>
<feature type="region of interest" description="Disordered" evidence="1">
    <location>
        <begin position="29"/>
        <end position="54"/>
    </location>
</feature>
<evidence type="ECO:0000313" key="3">
    <source>
        <dbReference type="EMBL" id="PWW77962.1"/>
    </source>
</evidence>
<organism evidence="3 4">
    <name type="scientific">Tuber magnatum</name>
    <name type="common">white Piedmont truffle</name>
    <dbReference type="NCBI Taxonomy" id="42249"/>
    <lineage>
        <taxon>Eukaryota</taxon>
        <taxon>Fungi</taxon>
        <taxon>Dikarya</taxon>
        <taxon>Ascomycota</taxon>
        <taxon>Pezizomycotina</taxon>
        <taxon>Pezizomycetes</taxon>
        <taxon>Pezizales</taxon>
        <taxon>Tuberaceae</taxon>
        <taxon>Tuber</taxon>
    </lineage>
</organism>
<proteinExistence type="predicted"/>
<keyword evidence="4" id="KW-1185">Reference proteome</keyword>
<sequence length="648" mass="72703">MIPIHSHSSQRKSLARRLRFRMLEDLRLRQGHRSRGNSQNGPKRLSAGTLRPSSRLVSSGKSLRLVLFLLLVSTPVPATAKTDFVQCGAHVKELAKNNSLPPEDIYTGPVKGPLGQAQNNENPALLLTFAACEKHCGSAPAFYKWEKASDTVTTWVLPLVGLVLQAPFESNNPRQTMFLVFRWVGSPIASMMYILWNMRVTRKCAIMVDRSIGVNERPRQASSFAALRDSLYLLSVMNQYELNICPRLPEHRIEAILRIGLFDSRPEIQRIRGRVAARIRRERCRGTVQILASLGWFLVAMAISIHRAFGDLGKNTTAHNLALGLLVCWLPVLIAATAVDRNPMDAHHVRTKLNRYLREIAVTEHIPGAFPGVAEPNIFGEFAGQGRIRWHHGAAHSMLRTLEAMPEMGRGWLEIYANTNWLTRNTYSPLLRFDSSQGLQMIASFLIVCSSSIGAFIVSYFTPTVGLGCRSGGYTIFGINAFGCLLMEMSAWVFLHPGKGRRVAQWVLRLCEFGNFCWLVYIIMAQTFGIYSSCRCMSSMWGGGTGYVNFESVQYFKSYGIERSWFLGTSITCVVSGIGILYVVEQWCTQSFLWTQDWDSAMNGLQQMRRWKRATAGPRWVFALVAACIVKAGCWVRSIFRREGLGGS</sequence>
<reference evidence="3 4" key="1">
    <citation type="submission" date="2018-03" db="EMBL/GenBank/DDBJ databases">
        <title>Genomes of Pezizomycetes fungi and the evolution of truffles.</title>
        <authorList>
            <person name="Murat C."/>
            <person name="Payen T."/>
            <person name="Noel B."/>
            <person name="Kuo A."/>
            <person name="Martin F.M."/>
        </authorList>
    </citation>
    <scope>NUCLEOTIDE SEQUENCE [LARGE SCALE GENOMIC DNA]</scope>
    <source>
        <strain evidence="3">091103-1</strain>
    </source>
</reference>
<feature type="transmembrane region" description="Helical" evidence="2">
    <location>
        <begin position="441"/>
        <end position="462"/>
    </location>
</feature>
<dbReference type="AlphaFoldDB" id="A0A317SUA8"/>
<protein>
    <submittedName>
        <fullName evidence="3">Uncharacterized protein</fullName>
    </submittedName>
</protein>
<comment type="caution">
    <text evidence="3">The sequence shown here is derived from an EMBL/GenBank/DDBJ whole genome shotgun (WGS) entry which is preliminary data.</text>
</comment>
<dbReference type="OrthoDB" id="5392263at2759"/>
<keyword evidence="2" id="KW-0472">Membrane</keyword>
<evidence type="ECO:0000256" key="2">
    <source>
        <dbReference type="SAM" id="Phobius"/>
    </source>
</evidence>
<feature type="transmembrane region" description="Helical" evidence="2">
    <location>
        <begin position="321"/>
        <end position="339"/>
    </location>
</feature>
<feature type="transmembrane region" description="Helical" evidence="2">
    <location>
        <begin position="507"/>
        <end position="531"/>
    </location>
</feature>
<keyword evidence="2" id="KW-0812">Transmembrane</keyword>
<feature type="transmembrane region" description="Helical" evidence="2">
    <location>
        <begin position="565"/>
        <end position="584"/>
    </location>
</feature>
<name>A0A317SUA8_9PEZI</name>
<feature type="transmembrane region" description="Helical" evidence="2">
    <location>
        <begin position="620"/>
        <end position="640"/>
    </location>
</feature>
<keyword evidence="2" id="KW-1133">Transmembrane helix</keyword>
<feature type="transmembrane region" description="Helical" evidence="2">
    <location>
        <begin position="288"/>
        <end position="309"/>
    </location>
</feature>